<dbReference type="FunFam" id="2.160.10.10:FF:000008">
    <property type="entry name" value="Maltose O-acetyltransferase"/>
    <property type="match status" value="1"/>
</dbReference>
<dbReference type="PANTHER" id="PTHR43017:SF1">
    <property type="entry name" value="ACETYLTRANSFERASE YJL218W-RELATED"/>
    <property type="match status" value="1"/>
</dbReference>
<dbReference type="GO" id="GO:0008870">
    <property type="term" value="F:galactoside O-acetyltransferase activity"/>
    <property type="evidence" value="ECO:0007669"/>
    <property type="project" value="TreeGrafter"/>
</dbReference>
<dbReference type="Pfam" id="PF00132">
    <property type="entry name" value="Hexapep"/>
    <property type="match status" value="1"/>
</dbReference>
<dbReference type="InterPro" id="IPR018357">
    <property type="entry name" value="Hexapep_transf_CS"/>
</dbReference>
<dbReference type="InterPro" id="IPR001451">
    <property type="entry name" value="Hexapep"/>
</dbReference>
<reference evidence="7 8" key="1">
    <citation type="journal article" date="2016" name="Int. J. Syst. Evol. Microbiol.">
        <title>Panacibacter ginsenosidivorans gen. nov., sp. nov., with ginsenoside converting activity isolated from soil of a ginseng field.</title>
        <authorList>
            <person name="Siddiqi M.Z."/>
            <person name="Muhammad Shafi S."/>
            <person name="Choi K.D."/>
            <person name="Im W.T."/>
        </authorList>
    </citation>
    <scope>NUCLEOTIDE SEQUENCE [LARGE SCALE GENOMIC DNA]</scope>
    <source>
        <strain evidence="7 8">Gsoil1550</strain>
    </source>
</reference>
<comment type="similarity">
    <text evidence="1 5">Belongs to the transferase hexapeptide repeat family.</text>
</comment>
<evidence type="ECO:0000313" key="8">
    <source>
        <dbReference type="Proteomes" id="UP000321533"/>
    </source>
</evidence>
<keyword evidence="8" id="KW-1185">Reference proteome</keyword>
<dbReference type="SMART" id="SM01266">
    <property type="entry name" value="Mac"/>
    <property type="match status" value="1"/>
</dbReference>
<dbReference type="Gene3D" id="2.160.10.10">
    <property type="entry name" value="Hexapeptide repeat proteins"/>
    <property type="match status" value="1"/>
</dbReference>
<proteinExistence type="inferred from homology"/>
<dbReference type="Pfam" id="PF12464">
    <property type="entry name" value="Mac"/>
    <property type="match status" value="1"/>
</dbReference>
<dbReference type="PROSITE" id="PS00101">
    <property type="entry name" value="HEXAPEP_TRANSFERASES"/>
    <property type="match status" value="1"/>
</dbReference>
<dbReference type="PANTHER" id="PTHR43017">
    <property type="entry name" value="GALACTOSIDE O-ACETYLTRANSFERASE"/>
    <property type="match status" value="1"/>
</dbReference>
<dbReference type="EC" id="2.3.1.-" evidence="5"/>
<gene>
    <name evidence="7" type="ORF">FRZ67_04405</name>
</gene>
<evidence type="ECO:0000256" key="2">
    <source>
        <dbReference type="ARBA" id="ARBA00022679"/>
    </source>
</evidence>
<feature type="domain" description="Maltose/galactoside acetyltransferase" evidence="6">
    <location>
        <begin position="7"/>
        <end position="60"/>
    </location>
</feature>
<organism evidence="7 8">
    <name type="scientific">Panacibacter ginsenosidivorans</name>
    <dbReference type="NCBI Taxonomy" id="1813871"/>
    <lineage>
        <taxon>Bacteria</taxon>
        <taxon>Pseudomonadati</taxon>
        <taxon>Bacteroidota</taxon>
        <taxon>Chitinophagia</taxon>
        <taxon>Chitinophagales</taxon>
        <taxon>Chitinophagaceae</taxon>
        <taxon>Panacibacter</taxon>
    </lineage>
</organism>
<evidence type="ECO:0000313" key="7">
    <source>
        <dbReference type="EMBL" id="QEC66573.1"/>
    </source>
</evidence>
<evidence type="ECO:0000256" key="4">
    <source>
        <dbReference type="ARBA" id="ARBA00023315"/>
    </source>
</evidence>
<evidence type="ECO:0000256" key="5">
    <source>
        <dbReference type="RuleBase" id="RU367021"/>
    </source>
</evidence>
<dbReference type="InterPro" id="IPR011004">
    <property type="entry name" value="Trimer_LpxA-like_sf"/>
</dbReference>
<dbReference type="AlphaFoldDB" id="A0A5B8V6Q5"/>
<dbReference type="RefSeq" id="WP_147188373.1">
    <property type="nucleotide sequence ID" value="NZ_CP042435.1"/>
</dbReference>
<dbReference type="KEGG" id="pgin:FRZ67_04405"/>
<name>A0A5B8V6Q5_9BACT</name>
<accession>A0A5B8V6Q5</accession>
<evidence type="ECO:0000256" key="1">
    <source>
        <dbReference type="ARBA" id="ARBA00007274"/>
    </source>
</evidence>
<dbReference type="SUPFAM" id="SSF51161">
    <property type="entry name" value="Trimeric LpxA-like enzymes"/>
    <property type="match status" value="1"/>
</dbReference>
<keyword evidence="2 5" id="KW-0808">Transferase</keyword>
<dbReference type="CDD" id="cd03357">
    <property type="entry name" value="LbH_MAT_GAT"/>
    <property type="match status" value="1"/>
</dbReference>
<dbReference type="Proteomes" id="UP000321533">
    <property type="component" value="Chromosome"/>
</dbReference>
<sequence>MINKSEYDKMLAGELYDASDNELVQMRKKARVWMEEYNNSAYDRQQREMMLKNLFGKIGRNIDIQTPFYVDYGCHIEVGDNFFANFNCVFLDCNYIKTGDNVFLGPNVQLYAAHHPVIAAERIKGPELASPIIIADNVWIGGGSIVCAGVTIGANTTIGAGSVVVKDIPANVLAVGNPCRVVRNL</sequence>
<evidence type="ECO:0000259" key="6">
    <source>
        <dbReference type="SMART" id="SM01266"/>
    </source>
</evidence>
<keyword evidence="3" id="KW-0677">Repeat</keyword>
<dbReference type="InterPro" id="IPR039369">
    <property type="entry name" value="LacA-like"/>
</dbReference>
<dbReference type="InterPro" id="IPR024688">
    <property type="entry name" value="Mac_dom"/>
</dbReference>
<protein>
    <recommendedName>
        <fullName evidence="5">Acetyltransferase</fullName>
        <ecNumber evidence="5">2.3.1.-</ecNumber>
    </recommendedName>
</protein>
<dbReference type="OrthoDB" id="9812571at2"/>
<evidence type="ECO:0000256" key="3">
    <source>
        <dbReference type="ARBA" id="ARBA00022737"/>
    </source>
</evidence>
<keyword evidence="4 5" id="KW-0012">Acyltransferase</keyword>
<dbReference type="EMBL" id="CP042435">
    <property type="protein sequence ID" value="QEC66573.1"/>
    <property type="molecule type" value="Genomic_DNA"/>
</dbReference>